<evidence type="ECO:0000259" key="35">
    <source>
        <dbReference type="Pfam" id="PF00516"/>
    </source>
</evidence>
<comment type="domain">
    <text evidence="32">The CD4-binding region is targeted by the antibody b12.</text>
</comment>
<keyword evidence="9 32" id="KW-1032">Host cell membrane</keyword>
<keyword evidence="13 32" id="KW-0165">Cleavage on pair of basic residues</keyword>
<evidence type="ECO:0000256" key="27">
    <source>
        <dbReference type="ARBA" id="ARBA00023157"/>
    </source>
</evidence>
<keyword evidence="21 32" id="KW-1164">Virus endocytosis by host</keyword>
<keyword evidence="19 32" id="KW-1043">Host membrane</keyword>
<dbReference type="GO" id="GO:0055036">
    <property type="term" value="C:virion membrane"/>
    <property type="evidence" value="ECO:0007669"/>
    <property type="project" value="UniProtKB-SubCell"/>
</dbReference>
<evidence type="ECO:0000256" key="12">
    <source>
        <dbReference type="ARBA" id="ARBA00022595"/>
    </source>
</evidence>
<feature type="transmembrane region" description="Helical" evidence="33">
    <location>
        <begin position="676"/>
        <end position="703"/>
    </location>
</feature>
<keyword evidence="26 32" id="KW-0564">Palmitate</keyword>
<feature type="coiled-coil region" evidence="32">
    <location>
        <begin position="631"/>
        <end position="665"/>
    </location>
</feature>
<evidence type="ECO:0000256" key="28">
    <source>
        <dbReference type="ARBA" id="ARBA00023180"/>
    </source>
</evidence>
<comment type="subcellular location">
    <molecule>Surface protein gp120</molecule>
    <subcellularLocation>
        <location evidence="32">Virion membrane</location>
        <topology evidence="32">Peripheral membrane protein</topology>
    </subcellularLocation>
    <subcellularLocation>
        <location evidence="32">Host cell membrane</location>
        <topology evidence="32">Peripheral membrane protein</topology>
    </subcellularLocation>
    <subcellularLocation>
        <location evidence="32">Host endosome membrane</location>
        <topology evidence="32">Single-pass type I membrane protein</topology>
    </subcellularLocation>
    <text evidence="32">The surface protein is not anchored to the viral envelope, but associates with the extravirion surface through its binding to TM. It is probably concentrated at the site of budding and incorporated into the virions possibly by contacts between the cytoplasmic tail of Env and the N-terminus of Gag.</text>
</comment>
<feature type="disulfide bond" evidence="32">
    <location>
        <begin position="230"/>
        <end position="259"/>
    </location>
</feature>
<dbReference type="EMBL" id="AY037280">
    <property type="protein sequence ID" value="AAL12738.1"/>
    <property type="molecule type" value="Genomic_DNA"/>
</dbReference>
<comment type="miscellaneous">
    <text evidence="32">HIV-1 lineages are divided in three main groups, M (for Major), O (for Outlier), and N (for New, or Non-M, Non-O). The vast majority of strains found worldwide belong to the group M. Group O seems to be endemic to and largely confined to Cameroon and neighboring countries in West Central Africa, where these viruses represent a small minority of HIV-1 strains. The group N is represented by a limited number of isolates from Cameroonian persons. The group M is further subdivided in 9 clades or subtypes (A to D, F to H, J and K).</text>
</comment>
<dbReference type="Pfam" id="PF00516">
    <property type="entry name" value="GP120"/>
    <property type="match status" value="1"/>
</dbReference>
<feature type="disulfide bond" evidence="32">
    <location>
        <begin position="240"/>
        <end position="251"/>
    </location>
</feature>
<evidence type="ECO:0000256" key="13">
    <source>
        <dbReference type="ARBA" id="ARBA00022685"/>
    </source>
</evidence>
<evidence type="ECO:0000256" key="19">
    <source>
        <dbReference type="ARBA" id="ARBA00022870"/>
    </source>
</evidence>
<evidence type="ECO:0000256" key="14">
    <source>
        <dbReference type="ARBA" id="ARBA00022692"/>
    </source>
</evidence>
<evidence type="ECO:0000256" key="23">
    <source>
        <dbReference type="ARBA" id="ARBA00023046"/>
    </source>
</evidence>
<keyword evidence="11 32" id="KW-0945">Host-virus interaction</keyword>
<dbReference type="Gene3D" id="1.20.5.490">
    <property type="entry name" value="Single helix bin"/>
    <property type="match status" value="1"/>
</dbReference>
<evidence type="ECO:0000256" key="10">
    <source>
        <dbReference type="ARBA" id="ARBA00022570"/>
    </source>
</evidence>
<dbReference type="GO" id="GO:0052031">
    <property type="term" value="P:symbiont-mediated perturbation of host defense response"/>
    <property type="evidence" value="ECO:0007669"/>
    <property type="project" value="UniProtKB-UniRule"/>
</dbReference>
<keyword evidence="31 32" id="KW-1160">Virus entry into host cell</keyword>
<evidence type="ECO:0000256" key="30">
    <source>
        <dbReference type="ARBA" id="ARBA00023288"/>
    </source>
</evidence>
<dbReference type="GO" id="GO:1903908">
    <property type="term" value="P:positive regulation of plasma membrane raft polarization"/>
    <property type="evidence" value="ECO:0007669"/>
    <property type="project" value="UniProtKB-UniRule"/>
</dbReference>
<keyword evidence="16 32" id="KW-0732">Signal</keyword>
<evidence type="ECO:0000256" key="1">
    <source>
        <dbReference type="ARBA" id="ARBA00004402"/>
    </source>
</evidence>
<dbReference type="GO" id="GO:0019062">
    <property type="term" value="P:virion attachment to host cell"/>
    <property type="evidence" value="ECO:0007669"/>
    <property type="project" value="UniProtKB-UniRule"/>
</dbReference>
<reference evidence="37 38" key="1">
    <citation type="journal article" date="2001" name="AIDS">
        <title>Diverse BF recombinants have spread widely since the introduction of HIV-1 into South America.</title>
        <authorList>
            <person name="Carr J.K."/>
            <person name="Avila M."/>
            <person name="Gomez Carrillo M."/>
            <person name="Salomon H."/>
            <person name="Hierholzer J."/>
            <person name="Watanaveeradej V."/>
            <person name="Pando M.A."/>
            <person name="Negrete M."/>
            <person name="Russell K.L."/>
            <person name="Sanchez J."/>
            <person name="Birx D.L."/>
            <person name="Andrade R."/>
            <person name="Vinoles J."/>
            <person name="McCutchan F.E."/>
        </authorList>
    </citation>
    <scope>NUCLEOTIDE SEQUENCE [LARGE SCALE GENOMIC DNA]</scope>
    <source>
        <strain evidence="37">ARMA097</strain>
    </source>
</reference>
<gene>
    <name evidence="32 37" type="primary">env</name>
</gene>
<keyword evidence="24 32" id="KW-0175">Coiled coil</keyword>
<comment type="miscellaneous">
    <text evidence="32">Inhibitors targeting HIV-1 viral envelope proteins are used as antiretroviral drugs. Attachment of virions to the cell surface via non-specific interactions and CD4 binding can be blocked by inhibitors that include cyanovirin-N, cyclotriazadisulfonamide analogs, PRO 2000, TNX 355 and PRO 542. In addition, BMS 806 can block CD4-induced conformational changes. Env interactions with the coreceptor molecules can be targeted by CCR5 antagonists including SCH-D, maraviroc (UK 427857) and aplaviroc (GW 873140), and the CXCR4 antagonist AMD 070. Fusion of viral and cellular membranes can be inhibited by peptides such as enfuvirtide and tifuvirtide (T 1249). Resistance to inhibitors associated with mutations in Env are observed. Most of the time, single mutations confer only a modest reduction in drug susceptibility. Combination of several mutations is usually required to develop a high-level drug resistance.</text>
</comment>
<evidence type="ECO:0000256" key="15">
    <source>
        <dbReference type="ARBA" id="ARBA00022703"/>
    </source>
</evidence>
<feature type="disulfide bond" evidence="32">
    <location>
        <begin position="53"/>
        <end position="73"/>
    </location>
</feature>
<evidence type="ECO:0000256" key="17">
    <source>
        <dbReference type="ARBA" id="ARBA00022804"/>
    </source>
</evidence>
<dbReference type="SUPFAM" id="SSF58069">
    <property type="entry name" value="Virus ectodomain"/>
    <property type="match status" value="1"/>
</dbReference>
<feature type="short sequence motif" description="Di-leucine internalization motif" evidence="32">
    <location>
        <begin position="853"/>
        <end position="854"/>
    </location>
</feature>
<keyword evidence="28 32" id="KW-0325">Glycoprotein</keyword>
<name>Q902J3_HV1</name>
<feature type="region of interest" description="CD4-binding loop" evidence="32">
    <location>
        <begin position="374"/>
        <end position="384"/>
    </location>
</feature>
<evidence type="ECO:0000256" key="26">
    <source>
        <dbReference type="ARBA" id="ARBA00023139"/>
    </source>
</evidence>
<dbReference type="FunFam" id="2.170.40.20:FF:000003">
    <property type="entry name" value="Envelope glycoprotein gp160"/>
    <property type="match status" value="1"/>
</dbReference>
<dbReference type="GO" id="GO:0020002">
    <property type="term" value="C:host cell plasma membrane"/>
    <property type="evidence" value="ECO:0007669"/>
    <property type="project" value="UniProtKB-SubCell"/>
</dbReference>
<evidence type="ECO:0000256" key="33">
    <source>
        <dbReference type="RuleBase" id="RU363095"/>
    </source>
</evidence>
<comment type="subcellular location">
    <molecule>Transmembrane protein gp41</molecule>
    <subcellularLocation>
        <location evidence="32">Virion membrane</location>
        <topology evidence="32">Single-pass type I membrane protein</topology>
    </subcellularLocation>
    <subcellularLocation>
        <location evidence="32">Host cell membrane</location>
        <topology evidence="32">Single-pass type I membrane protein</topology>
    </subcellularLocation>
    <subcellularLocation>
        <location evidence="32">Host endosome membrane</location>
        <topology evidence="32">Single-pass type I membrane protein</topology>
    </subcellularLocation>
    <text evidence="32">It is probably concentrated at the site of budding and incorporated into the virions possibly by contacts between the cytoplasmic tail of Env and the N-terminus of Gag.</text>
</comment>
<feature type="chain" id="PRO_5023562863" description="Envelope glycoprotein gp160" evidence="32">
    <location>
        <begin position="32"/>
        <end position="854"/>
    </location>
</feature>
<dbReference type="Gene3D" id="1.10.287.210">
    <property type="match status" value="1"/>
</dbReference>
<feature type="region of interest" description="Fusion peptide" evidence="32">
    <location>
        <begin position="510"/>
        <end position="530"/>
    </location>
</feature>
<evidence type="ECO:0000256" key="2">
    <source>
        <dbReference type="ARBA" id="ARBA00004433"/>
    </source>
</evidence>
<keyword evidence="18 32" id="KW-0946">Virion</keyword>
<keyword evidence="17 32" id="KW-1161">Viral attachment to host cell</keyword>
<keyword evidence="22 32" id="KW-1133">Transmembrane helix</keyword>
<comment type="caution">
    <text evidence="32">Lacks conserved residue(s) required for the propagation of feature annotation.</text>
</comment>
<feature type="topological domain" description="Cytoplasmic" evidence="32">
    <location>
        <begin position="704"/>
        <end position="854"/>
    </location>
</feature>
<sequence length="854" mass="96091">MRVRGMQRNWQHLGTWGLLFLGILIICNATEKLWVTVYYGVPVWKEATTTLFCASDAKSYEREAHNVWATHACVPTDPSPQEVILENVTENFNMWKNNMVEQMHTDIISLWDQSLKPCVKLTPLCVTLNCTNATTTSGTQSSTPQYSTLKEETGAIQNCSFNMTTEVRDKQMKVQALFYRLDIVPINDTDSRPSNNTNSSRIYRLIHCNTSTITQACPKVSWDPIPLHYCAPAGFAILKCNNKTFNGTGPCNNVSTVQCTHGIKPVVSTQLLLNGSLAEEDIIIRSQNISDNTKTIIVHLNESVQINCTRPNNNTRKSIQIGPGRAFYTTGDIIGDIRKAHCNISGEQWNKTIGRVKAKLQSHFPNATIRFNSSSGGDLEVTMHSFNCRGEFFYCNTSGLFNDTEFKINNTITLPCKIKQIVNMWQEVGRAMYAAPIAGKITCNSSITGLLLTRDGGNTDNTSEIFRPAGGDMKDNWRSELYKYKVVAIEPLGVAPTRAKRQVVTREKRAVGMGAVFLGFLSAAGSTMGAASITLTVQARQLLSGIVQQQSNLLKAIEAQQHLLQLTVWGIKQLQARVLAVERYLKDQQLLGLWGCSGKLICTTNVPWNSSWSNKSQNDIWENMTWMQWEKEISNYSDEIYRLIEESQTQQEKNEQELLALDKWASLWNWFEISKWLWYIKIFIMIVGGLIGLRIVFAVLSIVNRVRKGYSPLSLQTLVPSPRGPDRPEEIEEGGGEQGKDRSVRLVNGFLALIWDDLRSLCLFSYHHLRDLLLIVARTVELLGRRGWEALKYLGNITLYWGQELKNSAISLLNTIAIVVAEGTDRIIEALQRGGRAILNIPRRIRQGLERALL</sequence>
<keyword evidence="12 32" id="KW-1162">Viral penetration into host cytoplasm</keyword>
<dbReference type="GO" id="GO:1903911">
    <property type="term" value="P:positive regulation of receptor clustering"/>
    <property type="evidence" value="ECO:0007669"/>
    <property type="project" value="UniProtKB-UniRule"/>
</dbReference>
<dbReference type="FunFam" id="1.20.5.490:FF:000001">
    <property type="entry name" value="Envelope glycoprotein gp160"/>
    <property type="match status" value="1"/>
</dbReference>
<dbReference type="FunFam" id="1.10.287.210:FF:000001">
    <property type="entry name" value="Envelope glycoprotein gp160"/>
    <property type="match status" value="1"/>
</dbReference>
<dbReference type="GO" id="GO:0019064">
    <property type="term" value="P:fusion of virus membrane with host plasma membrane"/>
    <property type="evidence" value="ECO:0007669"/>
    <property type="project" value="UniProtKB-UniRule"/>
</dbReference>
<evidence type="ECO:0000256" key="9">
    <source>
        <dbReference type="ARBA" id="ARBA00022511"/>
    </source>
</evidence>
<organism evidence="37 38">
    <name type="scientific">Human immunodeficiency virus type 1</name>
    <name type="common">HIV-1</name>
    <dbReference type="NCBI Taxonomy" id="11676"/>
    <lineage>
        <taxon>Viruses</taxon>
        <taxon>Riboviria</taxon>
        <taxon>Pararnavirae</taxon>
        <taxon>Artverviricota</taxon>
        <taxon>Revtraviricetes</taxon>
        <taxon>Ortervirales</taxon>
        <taxon>Retroviridae</taxon>
        <taxon>Orthoretrovirinae</taxon>
        <taxon>Lentivirus</taxon>
        <taxon>Lentivirus humimdef1</taxon>
    </lineage>
</organism>
<dbReference type="Pfam" id="PF00517">
    <property type="entry name" value="GP41"/>
    <property type="match status" value="1"/>
</dbReference>
<dbReference type="GO" id="GO:0044175">
    <property type="term" value="C:host cell endosome membrane"/>
    <property type="evidence" value="ECO:0007669"/>
    <property type="project" value="UniProtKB-SubCell"/>
</dbReference>
<comment type="function">
    <text evidence="32">Envelope glycoprotein gp160: Oligomerizes in the host endoplasmic reticulum into predominantly trimers. In a second time, gp160 transits in the host Golgi, where glycosylation is completed. The precursor is then proteolytically cleaved in the trans-Golgi and thereby activated by cellular furin or furin-like proteases to produce gp120 and gp41.</text>
</comment>
<feature type="site" description="Cleavage; by host furin" evidence="32">
    <location>
        <begin position="509"/>
        <end position="510"/>
    </location>
</feature>
<feature type="domain" description="Human immunodeficiency virus 1 envelope glycoprotein Gp120" evidence="35">
    <location>
        <begin position="33"/>
        <end position="509"/>
    </location>
</feature>
<dbReference type="GO" id="GO:0019031">
    <property type="term" value="C:viral envelope"/>
    <property type="evidence" value="ECO:0007669"/>
    <property type="project" value="UniProtKB-KW"/>
</dbReference>
<dbReference type="SUPFAM" id="SSF56502">
    <property type="entry name" value="gp120 core"/>
    <property type="match status" value="2"/>
</dbReference>
<dbReference type="Proteomes" id="UP000138695">
    <property type="component" value="Genome"/>
</dbReference>
<organismHost>
    <name type="scientific">Homo sapiens</name>
    <name type="common">Human</name>
    <dbReference type="NCBI Taxonomy" id="9606"/>
</organismHost>
<evidence type="ECO:0000256" key="32">
    <source>
        <dbReference type="HAMAP-Rule" id="MF_04083"/>
    </source>
</evidence>
<dbReference type="GO" id="GO:0016020">
    <property type="term" value="C:membrane"/>
    <property type="evidence" value="ECO:0007669"/>
    <property type="project" value="UniProtKB-UniRule"/>
</dbReference>
<dbReference type="FunFam" id="2.170.40.20:FF:000002">
    <property type="entry name" value="Envelope glycoprotein gp160"/>
    <property type="match status" value="1"/>
</dbReference>
<evidence type="ECO:0000256" key="6">
    <source>
        <dbReference type="ARBA" id="ARBA00004650"/>
    </source>
</evidence>
<keyword evidence="27 32" id="KW-1015">Disulfide bond</keyword>
<keyword evidence="10 32" id="KW-1165">Clathrin-mediated endocytosis of virus by host</keyword>
<keyword evidence="20 32" id="KW-0261">Viral envelope protein</keyword>
<feature type="lipid moiety-binding region" description="S-palmitoyl cysteine; by host" evidence="32">
    <location>
        <position position="762"/>
    </location>
</feature>
<evidence type="ECO:0000313" key="38">
    <source>
        <dbReference type="Proteomes" id="UP000138695"/>
    </source>
</evidence>
<keyword evidence="30 32" id="KW-0449">Lipoprotein</keyword>
<evidence type="ECO:0000313" key="37">
    <source>
        <dbReference type="EMBL" id="AAL12738.1"/>
    </source>
</evidence>
<comment type="domain">
    <text evidence="32">Some of the most genetically diverse regions of the viral genome are present in Env. They are called variable regions 1 through 5 (V1 through V5). Coreceptor usage of gp120 is determined mainly by the primary structure of the third variable region (V3) in the outer domain of gp120. The sequence of V3 determines which coreceptor, CCR5 and/or CXCR4 (corresponding to R5/macrophage, X4/T cell and R5X4/T cell and macrophage tropism), is used to trigger the fusion potential of the Env complex, and hence which cells the virus can infect. Binding to CCR5 involves a region adjacent in addition to V3.</text>
</comment>
<dbReference type="InterPro" id="IPR000777">
    <property type="entry name" value="HIV1_Gp120"/>
</dbReference>
<evidence type="ECO:0000256" key="31">
    <source>
        <dbReference type="ARBA" id="ARBA00023296"/>
    </source>
</evidence>
<keyword evidence="25 32" id="KW-0472">Membrane</keyword>
<evidence type="ECO:0000256" key="3">
    <source>
        <dbReference type="ARBA" id="ARBA00004505"/>
    </source>
</evidence>
<comment type="domain">
    <text evidence="32">The YXXL motif is involved in determining the exact site of viral release at the surface of infected mononuclear cells and promotes endocytosis. YXXL and di-leucine endocytosis motifs interact directly or indirectly with the clathrin adapter complexes, opperate independently, and their activities are not additive.</text>
</comment>
<keyword evidence="15 32" id="KW-0053">Apoptosis</keyword>
<dbReference type="HAMAP" id="MF_04083">
    <property type="entry name" value="HIV_ENV"/>
    <property type="match status" value="1"/>
</dbReference>
<dbReference type="Gene3D" id="2.170.40.20">
    <property type="entry name" value="Human immunodeficiency virus 1, Gp160, envelope glycoprotein"/>
    <property type="match status" value="2"/>
</dbReference>
<evidence type="ECO:0000256" key="25">
    <source>
        <dbReference type="ARBA" id="ARBA00023136"/>
    </source>
</evidence>
<comment type="similarity">
    <text evidence="32">Belongs to the HIV-1 env protein family.</text>
</comment>
<comment type="domain">
    <text evidence="32 33">The 17 amino acids long immunosuppressive region is present in many retroviral envelope proteins. Synthetic peptides derived from this relatively conserved sequence inhibit immune function in vitro and in vivo.</text>
</comment>
<feature type="short sequence motif" description="YXXL motif; contains endocytosis signal" evidence="32">
    <location>
        <begin position="710"/>
        <end position="713"/>
    </location>
</feature>
<feature type="domain" description="Retroviral envelope protein GP41-like" evidence="36">
    <location>
        <begin position="528"/>
        <end position="719"/>
    </location>
</feature>
<dbReference type="CDD" id="cd09909">
    <property type="entry name" value="HIV-1-like_HR1-HR2"/>
    <property type="match status" value="1"/>
</dbReference>
<feature type="region of interest" description="V5" evidence="32">
    <location>
        <begin position="459"/>
        <end position="469"/>
    </location>
</feature>
<evidence type="ECO:0000256" key="22">
    <source>
        <dbReference type="ARBA" id="ARBA00022989"/>
    </source>
</evidence>
<evidence type="ECO:0000256" key="29">
    <source>
        <dbReference type="ARBA" id="ARBA00023280"/>
    </source>
</evidence>
<keyword evidence="7 32" id="KW-1168">Fusion of virus membrane with host membrane</keyword>
<dbReference type="InterPro" id="IPR000328">
    <property type="entry name" value="GP41-like"/>
</dbReference>
<keyword evidence="29 32" id="KW-0899">Viral immunoevasion</keyword>
<feature type="region of interest" description="Immunosuppression" evidence="32">
    <location>
        <begin position="572"/>
        <end position="590"/>
    </location>
</feature>
<evidence type="ECO:0000256" key="18">
    <source>
        <dbReference type="ARBA" id="ARBA00022844"/>
    </source>
</evidence>
<feature type="chain" id="PRO_5023562864" description="Transmembrane protein gp41" evidence="32">
    <location>
        <begin position="510"/>
        <end position="854"/>
    </location>
</feature>
<comment type="PTM">
    <text evidence="32">Palmitoylation of the transmembrane protein and of Env polyprotein (prior to its proteolytic cleavage) is essential for their association with host cell membrane lipid rafts. Palmitoylation is therefore required for envelope trafficking to classical lipid rafts, but not for viral replication.</text>
</comment>
<dbReference type="GO" id="GO:0075512">
    <property type="term" value="P:clathrin-dependent endocytosis of virus by host cell"/>
    <property type="evidence" value="ECO:0007669"/>
    <property type="project" value="UniProtKB-UniRule"/>
</dbReference>
<comment type="PTM">
    <text evidence="32">Specific enzymatic cleavages in vivo yield mature proteins. Envelope glycoproteins are synthesized as a inactive precursor that is heavily N-glycosylated and processed likely by host cell furin in the Golgi to yield the mature SU and TM proteins. The cleavage site between SU and TM requires the minimal sequence [KR]-X-[KR]-R. About 2 of the 9 disulfide bonds of gp41 are reduced by P4HB/PDI, following binding to CD4 receptor.</text>
</comment>
<evidence type="ECO:0000256" key="24">
    <source>
        <dbReference type="ARBA" id="ARBA00023054"/>
    </source>
</evidence>
<keyword evidence="23 32" id="KW-1039">Host endosome</keyword>
<proteinExistence type="inferred from homology"/>
<dbReference type="GO" id="GO:0019082">
    <property type="term" value="P:viral protein processing"/>
    <property type="evidence" value="ECO:0007669"/>
    <property type="project" value="UniProtKB-UniRule"/>
</dbReference>
<evidence type="ECO:0000256" key="21">
    <source>
        <dbReference type="ARBA" id="ARBA00022890"/>
    </source>
</evidence>
<keyword evidence="14 32" id="KW-0812">Transmembrane</keyword>
<evidence type="ECO:0000256" key="11">
    <source>
        <dbReference type="ARBA" id="ARBA00022581"/>
    </source>
</evidence>
<comment type="PTM">
    <text evidence="32">Highly glycosylated by host. The high number of glycan on the protein is reffered to as 'glycan shield' because it contributes to hide protein sequence from adaptive immune system.</text>
</comment>
<keyword evidence="8 32" id="KW-1170">Fusion of virus membrane with host endosomal membrane</keyword>
<evidence type="ECO:0000256" key="16">
    <source>
        <dbReference type="ARBA" id="ARBA00022729"/>
    </source>
</evidence>
<dbReference type="InterPro" id="IPR036377">
    <property type="entry name" value="Gp120_core_sf"/>
</dbReference>
<evidence type="ECO:0000256" key="34">
    <source>
        <dbReference type="SAM" id="MobiDB-lite"/>
    </source>
</evidence>
<evidence type="ECO:0000256" key="5">
    <source>
        <dbReference type="ARBA" id="ARBA00004578"/>
    </source>
</evidence>
<feature type="disulfide bond" evidence="32">
    <location>
        <begin position="596"/>
        <end position="602"/>
    </location>
</feature>
<protein>
    <recommendedName>
        <fullName evidence="32">Envelope glycoprotein gp160</fullName>
    </recommendedName>
    <alternativeName>
        <fullName evidence="32">Env polyprotein</fullName>
    </alternativeName>
    <component>
        <recommendedName>
            <fullName evidence="32">Surface protein gp120</fullName>
            <shortName evidence="32">SU</shortName>
        </recommendedName>
        <alternativeName>
            <fullName evidence="32">Glycoprotein 120</fullName>
            <shortName evidence="32">gp120</shortName>
        </alternativeName>
    </component>
    <component>
        <recommendedName>
            <fullName evidence="32">Transmembrane protein gp41</fullName>
            <shortName evidence="32">TM</shortName>
        </recommendedName>
        <alternativeName>
            <fullName evidence="32">Glycoprotein 41</fullName>
            <shortName evidence="32">gp41</shortName>
        </alternativeName>
    </component>
</protein>
<comment type="domain">
    <text evidence="32">The membrane proximal external region (MPER) present in gp41 is a tryptophan-rich region recognized by the antibodies 2F5, Z13, and 4E10. MPER seems to play a role in fusion.</text>
</comment>
<evidence type="ECO:0000256" key="4">
    <source>
        <dbReference type="ARBA" id="ARBA00004563"/>
    </source>
</evidence>
<dbReference type="GO" id="GO:0039654">
    <property type="term" value="P:fusion of virus membrane with host endosome membrane"/>
    <property type="evidence" value="ECO:0007669"/>
    <property type="project" value="UniProtKB-UniRule"/>
</dbReference>
<comment type="subunit">
    <text evidence="32">The mature envelope protein (Env) consists of a homotrimer of non-covalently associated gp120-gp41 heterodimers. The resulting complex protrudes from the virus surface as a spike. There seems to be as few as 10 spikes on the average virion. Surface protein gp120 interacts with host CD4, CCR5 and CXCR4. Gp120 also interacts with the C-type lectins CD209/DC-SIGN and CLEC4M/DC-SIGNR (collectively referred to as DC-SIGN(R)). Gp120 and gp41 interact with GalCer. Gp120 interacts with host ITGA4/ITGB7 complex; on CD4+ T-cells, this interaction results in rapid activation of integrin ITGAL/LFA-1, which facilitates efficient cell-to-cell spreading of HIV-1. Gp120 interacts with cell-associated heparan sulfate; this interaction increases virus infectivity on permissive cells and may be involved in infection of CD4- cells.</text>
</comment>
<evidence type="ECO:0000259" key="36">
    <source>
        <dbReference type="Pfam" id="PF00517"/>
    </source>
</evidence>
<accession>Q902J3</accession>
<evidence type="ECO:0000256" key="8">
    <source>
        <dbReference type="ARBA" id="ARBA00022510"/>
    </source>
</evidence>
<comment type="function">
    <text evidence="32">Surface protein gp120: Attaches the virus to the host lymphoid cell by binding to the primary receptor CD4. This interaction induces a structural rearrangement creating a high affinity binding site for a chemokine coreceptor like CXCR4 and/or CCR5. Acts as a ligand for CD209/DC-SIGN and CLEC4M/DC-SIGNR, which are respectively found on dendritic cells (DCs), and on endothelial cells of liver sinusoids and lymph node sinuses. These interactions allow capture of viral particles at mucosal surfaces by these cells and subsequent transmission to permissive cells. HIV subverts the migration properties of dendritic cells to gain access to CD4+ T-cells in lymph nodes. Virus transmission to permissive T-cells occurs either in trans (without DCs infection, through viral capture and transmission), or in cis (following DCs productive infection, through the usual CD4-gp120 interaction), thereby inducing a robust infection. In trans infection, bound virions remain infectious over days and it is proposed that they are not degraded, but protected in non-lysosomal acidic organelles within the DCs close to the cell membrane thus contributing to the viral infectious potential during DCs' migration from the periphery to the lymphoid tissues. On arrival at lymphoid tissues, intact virions recycle back to DCs' cell surface allowing virus transmission to CD4+ T-cells.</text>
</comment>
<evidence type="ECO:0000256" key="7">
    <source>
        <dbReference type="ARBA" id="ARBA00022506"/>
    </source>
</evidence>
<feature type="region of interest" description="MPER; binding to GalCer" evidence="32">
    <location>
        <begin position="660"/>
        <end position="681"/>
    </location>
</feature>
<feature type="region of interest" description="Disordered" evidence="34">
    <location>
        <begin position="718"/>
        <end position="740"/>
    </location>
</feature>
<dbReference type="InterPro" id="IPR037527">
    <property type="entry name" value="Gp160"/>
</dbReference>
<dbReference type="GO" id="GO:0005198">
    <property type="term" value="F:structural molecule activity"/>
    <property type="evidence" value="ECO:0007669"/>
    <property type="project" value="UniProtKB-UniRule"/>
</dbReference>
<comment type="function">
    <text evidence="32">Transmembrane protein gp41: Acts as a class I viral fusion protein. Under the current model, the protein has at least 3 conformational states: pre-fusion native state, pre-hairpin intermediate state, and post-fusion hairpin state. During fusion of viral and target intracellular membranes, the coiled coil regions (heptad repeats) assume a trimer-of-hairpins structure, positioning the fusion peptide in close proximity to the C-terminal region of the ectodomain. The formation of this structure appears to drive apposition and subsequent fusion of viral and target cell membranes. Complete fusion occurs in host cell endosomes and is dynamin-dependent, however some lipid transfer might occur at the plasma membrane. The virus undergoes clathrin-dependent internalization long before endosomal fusion, thus minimizing the surface exposure of conserved viral epitopes during fusion and reducing the efficacy of inhibitors targeting these epitopes. Membranes fusion leads to delivery of the nucleocapsid into the cytoplasm.</text>
</comment>
<evidence type="ECO:0000256" key="20">
    <source>
        <dbReference type="ARBA" id="ARBA00022879"/>
    </source>
</evidence>
<comment type="subcellular location">
    <subcellularLocation>
        <location evidence="3">Host cell membrane</location>
        <topology evidence="3">Peripheral membrane protein</topology>
    </subcellularLocation>
    <subcellularLocation>
        <location evidence="1">Host cell membrane</location>
        <topology evidence="1">Single-pass type I membrane protein</topology>
    </subcellularLocation>
    <subcellularLocation>
        <location evidence="2">Host endosome membrane</location>
        <topology evidence="2">Peripheral membrane protein</topology>
    </subcellularLocation>
    <subcellularLocation>
        <location evidence="5">Host endosome membrane</location>
        <topology evidence="5">Single-pass type I membrane protein</topology>
    </subcellularLocation>
    <subcellularLocation>
        <location evidence="6">Virion membrane</location>
        <topology evidence="6">Peripheral membrane protein</topology>
    </subcellularLocation>
    <subcellularLocation>
        <location evidence="4">Virion membrane</location>
        <topology evidence="4">Single-pass type I membrane protein</topology>
    </subcellularLocation>
</comment>